<organism evidence="14 15">
    <name type="scientific">Buchananella hordeovulneris</name>
    <dbReference type="NCBI Taxonomy" id="52770"/>
    <lineage>
        <taxon>Bacteria</taxon>
        <taxon>Bacillati</taxon>
        <taxon>Actinomycetota</taxon>
        <taxon>Actinomycetes</taxon>
        <taxon>Actinomycetales</taxon>
        <taxon>Actinomycetaceae</taxon>
        <taxon>Buchananella</taxon>
    </lineage>
</organism>
<evidence type="ECO:0000313" key="15">
    <source>
        <dbReference type="Proteomes" id="UP000185612"/>
    </source>
</evidence>
<feature type="domain" description="DNA polymerase III beta sliding clamp C-terminal" evidence="13">
    <location>
        <begin position="251"/>
        <end position="359"/>
    </location>
</feature>
<keyword evidence="7 10" id="KW-0235">DNA replication</keyword>
<comment type="subunit">
    <text evidence="10">Forms a ring-shaped head-to-tail homodimer around DNA.</text>
</comment>
<keyword evidence="15" id="KW-1185">Reference proteome</keyword>
<dbReference type="SMART" id="SM00480">
    <property type="entry name" value="POL3Bc"/>
    <property type="match status" value="1"/>
</dbReference>
<dbReference type="GO" id="GO:0003677">
    <property type="term" value="F:DNA binding"/>
    <property type="evidence" value="ECO:0007669"/>
    <property type="project" value="UniProtKB-UniRule"/>
</dbReference>
<evidence type="ECO:0000256" key="7">
    <source>
        <dbReference type="ARBA" id="ARBA00022705"/>
    </source>
</evidence>
<keyword evidence="4 10" id="KW-0963">Cytoplasm</keyword>
<proteinExistence type="inferred from homology"/>
<dbReference type="PANTHER" id="PTHR30478:SF0">
    <property type="entry name" value="BETA SLIDING CLAMP"/>
    <property type="match status" value="1"/>
</dbReference>
<comment type="similarity">
    <text evidence="2 10">Belongs to the beta sliding clamp family.</text>
</comment>
<evidence type="ECO:0000313" key="14">
    <source>
        <dbReference type="EMBL" id="OKL51248.1"/>
    </source>
</evidence>
<keyword evidence="5 10" id="KW-0808">Transferase</keyword>
<protein>
    <recommendedName>
        <fullName evidence="3 10">Beta sliding clamp</fullName>
    </recommendedName>
</protein>
<dbReference type="Pfam" id="PF00712">
    <property type="entry name" value="DNA_pol3_beta"/>
    <property type="match status" value="1"/>
</dbReference>
<dbReference type="NCBIfam" id="TIGR00663">
    <property type="entry name" value="dnan"/>
    <property type="match status" value="1"/>
</dbReference>
<dbReference type="GO" id="GO:0005737">
    <property type="term" value="C:cytoplasm"/>
    <property type="evidence" value="ECO:0007669"/>
    <property type="project" value="UniProtKB-SubCell"/>
</dbReference>
<dbReference type="Pfam" id="PF02768">
    <property type="entry name" value="DNA_pol3_beta_3"/>
    <property type="match status" value="1"/>
</dbReference>
<evidence type="ECO:0000256" key="3">
    <source>
        <dbReference type="ARBA" id="ARBA00021035"/>
    </source>
</evidence>
<keyword evidence="8 10" id="KW-0239">DNA-directed DNA polymerase</keyword>
<dbReference type="SUPFAM" id="SSF55979">
    <property type="entry name" value="DNA clamp"/>
    <property type="match status" value="3"/>
</dbReference>
<dbReference type="OrthoDB" id="468978at2"/>
<keyword evidence="9" id="KW-0238">DNA-binding</keyword>
<dbReference type="STRING" id="52770.BSZ40_08005"/>
<dbReference type="GO" id="GO:0009360">
    <property type="term" value="C:DNA polymerase III complex"/>
    <property type="evidence" value="ECO:0007669"/>
    <property type="project" value="InterPro"/>
</dbReference>
<evidence type="ECO:0000256" key="8">
    <source>
        <dbReference type="ARBA" id="ARBA00022932"/>
    </source>
</evidence>
<name>A0A1Q5PUI8_9ACTO</name>
<dbReference type="PANTHER" id="PTHR30478">
    <property type="entry name" value="DNA POLYMERASE III SUBUNIT BETA"/>
    <property type="match status" value="1"/>
</dbReference>
<evidence type="ECO:0000256" key="9">
    <source>
        <dbReference type="ARBA" id="ARBA00023125"/>
    </source>
</evidence>
<comment type="subcellular location">
    <subcellularLocation>
        <location evidence="1 10">Cytoplasm</location>
    </subcellularLocation>
</comment>
<comment type="caution">
    <text evidence="14">The sequence shown here is derived from an EMBL/GenBank/DDBJ whole genome shotgun (WGS) entry which is preliminary data.</text>
</comment>
<evidence type="ECO:0000256" key="4">
    <source>
        <dbReference type="ARBA" id="ARBA00022490"/>
    </source>
</evidence>
<dbReference type="EMBL" id="MQVS01000008">
    <property type="protein sequence ID" value="OKL51248.1"/>
    <property type="molecule type" value="Genomic_DNA"/>
</dbReference>
<evidence type="ECO:0000259" key="11">
    <source>
        <dbReference type="Pfam" id="PF00712"/>
    </source>
</evidence>
<dbReference type="Proteomes" id="UP000185612">
    <property type="component" value="Unassembled WGS sequence"/>
</dbReference>
<dbReference type="Pfam" id="PF02767">
    <property type="entry name" value="DNA_pol3_beta_2"/>
    <property type="match status" value="1"/>
</dbReference>
<evidence type="ECO:0000259" key="12">
    <source>
        <dbReference type="Pfam" id="PF02767"/>
    </source>
</evidence>
<dbReference type="FunFam" id="3.10.150.10:FF:000001">
    <property type="entry name" value="Beta sliding clamp"/>
    <property type="match status" value="1"/>
</dbReference>
<gene>
    <name evidence="14" type="ORF">BSZ40_08005</name>
</gene>
<dbReference type="RefSeq" id="WP_073825056.1">
    <property type="nucleotide sequence ID" value="NZ_JAUNKL010000005.1"/>
</dbReference>
<sequence>MKFTVEREVLAEAVTWTARTLPARPALPVLAGVRLTAAANGEVALSSFDYEVSARSHISAEVEQPGEVLVLGRLLADIVRSLPNRPVTLTLEGTKVNVTSGSARFALATMPVDDYPDLPQIPETTGTVDAQLLAQAVSQVSVAASRDETLPLLGGVRVEIDGERVRLMATDRYRLAVREFLWNPSQPGIEEQALVRARTLVDVAKSMTSAGPVEVALRNSREQGEVALVGFTAGGRTTTSLLTDGEYPPVMRLFPTETPIHAVVSTAELVGAVKRVSLVAERNTSIRLSFTADGLVLEAGQGDDAQAREEVGVDLHGEDIVTAYNPHYLLDGLGAIGKPFVRFSFTHPAKPAVLTGQEELEGAALPEFRYLLMPIRFGS</sequence>
<dbReference type="AlphaFoldDB" id="A0A1Q5PUI8"/>
<reference evidence="15" key="1">
    <citation type="submission" date="2016-12" db="EMBL/GenBank/DDBJ databases">
        <authorList>
            <person name="Meng X."/>
        </authorList>
    </citation>
    <scope>NUCLEOTIDE SEQUENCE [LARGE SCALE GENOMIC DNA]</scope>
    <source>
        <strain evidence="15">DSM 20732</strain>
    </source>
</reference>
<dbReference type="InterPro" id="IPR022637">
    <property type="entry name" value="DNA_polIII_beta_cen"/>
</dbReference>
<dbReference type="PIRSF" id="PIRSF000804">
    <property type="entry name" value="DNA_pol_III_b"/>
    <property type="match status" value="1"/>
</dbReference>
<dbReference type="GO" id="GO:0008408">
    <property type="term" value="F:3'-5' exonuclease activity"/>
    <property type="evidence" value="ECO:0007669"/>
    <property type="project" value="InterPro"/>
</dbReference>
<evidence type="ECO:0000256" key="10">
    <source>
        <dbReference type="PIRNR" id="PIRNR000804"/>
    </source>
</evidence>
<dbReference type="InterPro" id="IPR022634">
    <property type="entry name" value="DNA_polIII_beta_N"/>
</dbReference>
<feature type="domain" description="DNA polymerase III beta sliding clamp N-terminal" evidence="11">
    <location>
        <begin position="1"/>
        <end position="119"/>
    </location>
</feature>
<keyword evidence="6 10" id="KW-0548">Nucleotidyltransferase</keyword>
<dbReference type="GO" id="GO:0042802">
    <property type="term" value="F:identical protein binding"/>
    <property type="evidence" value="ECO:0007669"/>
    <property type="project" value="UniProtKB-ARBA"/>
</dbReference>
<dbReference type="FunCoup" id="A0A1Q5PUI8">
    <property type="interactions" value="50"/>
</dbReference>
<accession>A0A1Q5PUI8</accession>
<dbReference type="InterPro" id="IPR001001">
    <property type="entry name" value="DNA_polIII_beta"/>
</dbReference>
<dbReference type="InterPro" id="IPR046938">
    <property type="entry name" value="DNA_clamp_sf"/>
</dbReference>
<dbReference type="GO" id="GO:0006271">
    <property type="term" value="P:DNA strand elongation involved in DNA replication"/>
    <property type="evidence" value="ECO:0007669"/>
    <property type="project" value="TreeGrafter"/>
</dbReference>
<evidence type="ECO:0000256" key="5">
    <source>
        <dbReference type="ARBA" id="ARBA00022679"/>
    </source>
</evidence>
<dbReference type="FunFam" id="3.10.150.10:FF:000005">
    <property type="entry name" value="Beta sliding clamp"/>
    <property type="match status" value="1"/>
</dbReference>
<evidence type="ECO:0000259" key="13">
    <source>
        <dbReference type="Pfam" id="PF02768"/>
    </source>
</evidence>
<dbReference type="CDD" id="cd00140">
    <property type="entry name" value="beta_clamp"/>
    <property type="match status" value="1"/>
</dbReference>
<evidence type="ECO:0000256" key="1">
    <source>
        <dbReference type="ARBA" id="ARBA00004496"/>
    </source>
</evidence>
<evidence type="ECO:0000256" key="6">
    <source>
        <dbReference type="ARBA" id="ARBA00022695"/>
    </source>
</evidence>
<feature type="domain" description="DNA polymerase III beta sliding clamp central" evidence="12">
    <location>
        <begin position="128"/>
        <end position="248"/>
    </location>
</feature>
<evidence type="ECO:0000256" key="2">
    <source>
        <dbReference type="ARBA" id="ARBA00010752"/>
    </source>
</evidence>
<dbReference type="InterPro" id="IPR022635">
    <property type="entry name" value="DNA_polIII_beta_C"/>
</dbReference>
<dbReference type="Gene3D" id="3.10.150.10">
    <property type="entry name" value="DNA Polymerase III, subunit A, domain 2"/>
    <property type="match status" value="3"/>
</dbReference>
<comment type="function">
    <text evidence="10">Confers DNA tethering and processivity to DNA polymerases and other proteins. Acts as a clamp, forming a ring around DNA (a reaction catalyzed by the clamp-loading complex) which diffuses in an ATP-independent manner freely and bidirectionally along dsDNA. Initially characterized for its ability to contact the catalytic subunit of DNA polymerase III (Pol III), a complex, multichain enzyme responsible for most of the replicative synthesis in bacteria; Pol III exhibits 3'-5' exonuclease proofreading activity. The beta chain is required for initiation of replication as well as for processivity of DNA replication.</text>
</comment>
<dbReference type="GO" id="GO:0003887">
    <property type="term" value="F:DNA-directed DNA polymerase activity"/>
    <property type="evidence" value="ECO:0007669"/>
    <property type="project" value="UniProtKB-UniRule"/>
</dbReference>